<evidence type="ECO:0000313" key="3">
    <source>
        <dbReference type="Proteomes" id="UP000280091"/>
    </source>
</evidence>
<feature type="signal peptide" evidence="1">
    <location>
        <begin position="1"/>
        <end position="24"/>
    </location>
</feature>
<organism evidence="2 3">
    <name type="scientific">Flavobacterium limicola</name>
    <dbReference type="NCBI Taxonomy" id="180441"/>
    <lineage>
        <taxon>Bacteria</taxon>
        <taxon>Pseudomonadati</taxon>
        <taxon>Bacteroidota</taxon>
        <taxon>Flavobacteriia</taxon>
        <taxon>Flavobacteriales</taxon>
        <taxon>Flavobacteriaceae</taxon>
        <taxon>Flavobacterium</taxon>
    </lineage>
</organism>
<evidence type="ECO:0000256" key="1">
    <source>
        <dbReference type="SAM" id="SignalP"/>
    </source>
</evidence>
<comment type="caution">
    <text evidence="2">The sequence shown here is derived from an EMBL/GenBank/DDBJ whole genome shotgun (WGS) entry which is preliminary data.</text>
</comment>
<sequence length="744" mass="87244">MFNKQLKLFCTLFFLVLINFKTMAQSNIIIENKMGNENTIHITEENAKSAAKILKSYLDKSFLNPFFIKIENNNKETTSTIYLRISNSENQKDINSFIIKSDSKDIFLVAPNEKSLRYAVYTLLESWGFRKFTSIDTYIPKLKKVEFPKNTTQHYKPSFEYRVILYPDAYDEDFRDWHKLDWHLNDFSVWGHSFDKLLPPKEYFKTNPEFYALYEGNRRAESLCMTNDTVVAIVTKKMGKIITENPNTTFYSVSQNDDAVYCECAQCKLLNEKHGGPQGSLYYFLNKIAMRFPKNKITTLAYLHTYKPPTGLKIEPNIYTLFCPIELNRGKSIINDTESKPFIKILQNWGKTASNLYLWDYTVQFSNYFSPFPNFHTFSDNYKLFKHNNVKGLFVQGYADVPGDFSELRQYLLAKILWDTEINIETTTDDFLRGFYGKAASNIKKYLVLLTENQKNSNADLDIYSGPVQSRNTFLSPEAMNQYDQLLEEAIEAVDGDLTLESRIHKLRLALEFVFFEQSKFYGKDQHGMFIINEKGEKEVKKGLNERVRKFAETCNQFGIYELSEDGLSPDKYYEDWLEIARETTTHLGEKMQVNFLTAPAEGFTGKGGYGLVDGIRGHTDYNINWIGWYGTNPEIELITNNLEFNQLKINFLNNQRHWIFLPNKILIYGFKKKKWNLINEKKIVNLTKDYTVKTSQIEIQDKNFRNFEKIKLIIENQEELPVWRKRKLKKPMVMIDEIELYKK</sequence>
<dbReference type="Pfam" id="PF16126">
    <property type="entry name" value="DUF4838"/>
    <property type="match status" value="1"/>
</dbReference>
<dbReference type="Proteomes" id="UP000280091">
    <property type="component" value="Unassembled WGS sequence"/>
</dbReference>
<accession>A0A495S7D6</accession>
<name>A0A495S7D6_9FLAO</name>
<dbReference type="EMBL" id="RBXA01000001">
    <property type="protein sequence ID" value="RKS95732.1"/>
    <property type="molecule type" value="Genomic_DNA"/>
</dbReference>
<protein>
    <submittedName>
        <fullName evidence="2">Uncharacterized protein DUF4838</fullName>
    </submittedName>
</protein>
<proteinExistence type="predicted"/>
<dbReference type="InterPro" id="IPR032287">
    <property type="entry name" value="DUF4838"/>
</dbReference>
<feature type="chain" id="PRO_5019720634" evidence="1">
    <location>
        <begin position="25"/>
        <end position="744"/>
    </location>
</feature>
<keyword evidence="3" id="KW-1185">Reference proteome</keyword>
<dbReference type="AlphaFoldDB" id="A0A495S7D6"/>
<reference evidence="2 3" key="1">
    <citation type="submission" date="2018-10" db="EMBL/GenBank/DDBJ databases">
        <title>Genomic Encyclopedia of Archaeal and Bacterial Type Strains, Phase II (KMG-II): from individual species to whole genera.</title>
        <authorList>
            <person name="Goeker M."/>
        </authorList>
    </citation>
    <scope>NUCLEOTIDE SEQUENCE [LARGE SCALE GENOMIC DNA]</scope>
    <source>
        <strain evidence="2 3">DSM 15094</strain>
    </source>
</reference>
<evidence type="ECO:0000313" key="2">
    <source>
        <dbReference type="EMBL" id="RKS95732.1"/>
    </source>
</evidence>
<dbReference type="PANTHER" id="PTHR47406:SF2">
    <property type="entry name" value="ALPHA GLUCURONIDASE N-TERMINAL DOMAIN-CONTAINING PROTEIN"/>
    <property type="match status" value="1"/>
</dbReference>
<keyword evidence="1" id="KW-0732">Signal</keyword>
<dbReference type="PANTHER" id="PTHR47406">
    <property type="entry name" value="COAGULATION FACTOR 5/8 TYPE, C-TERMINAL"/>
    <property type="match status" value="1"/>
</dbReference>
<gene>
    <name evidence="2" type="ORF">BC952_1432</name>
</gene>